<sequence>MSSAPGWSRCGRAGSAPSCVPYDEVAARVVPAGAGGRPARPLSGAHQPAAATLSNYCVTPRTFSVPPRSPRTRQAAPHHRTRPGGHARVVDTAQRRDMIEFWSLAIAFAALLAGAGVLAVRRYRISGAEYGRAVGGMVAPTLLGIYLVAATLGVVIGWESNRTARGTVADEAAVATQLYWTAGSLPEPHRSAIRADLRAYLTSAVERDWPAMRRAGDLSESGAADLERLHTRVAAITARNHATAADRAAAARQTAELVRLRVDRGNTAGRSIPVPLMAATAVAALAVAALPFAAGARASRATVFWAGLNLAFVVATATMPPLLDNPFAGPFGVTAEPLREAVDQFALVDGASARG</sequence>
<dbReference type="Proteomes" id="UP000253318">
    <property type="component" value="Unassembled WGS sequence"/>
</dbReference>
<reference evidence="3 4" key="1">
    <citation type="submission" date="2018-04" db="EMBL/GenBank/DDBJ databases">
        <title>Novel actinobacteria from marine sediment.</title>
        <authorList>
            <person name="Ng Z.Y."/>
            <person name="Tan G.Y.A."/>
        </authorList>
    </citation>
    <scope>NUCLEOTIDE SEQUENCE [LARGE SCALE GENOMIC DNA]</scope>
    <source>
        <strain evidence="3 4">TPS81</strain>
    </source>
</reference>
<keyword evidence="4" id="KW-1185">Reference proteome</keyword>
<evidence type="ECO:0000313" key="3">
    <source>
        <dbReference type="EMBL" id="RCV49612.1"/>
    </source>
</evidence>
<dbReference type="InterPro" id="IPR025333">
    <property type="entry name" value="DUF4239"/>
</dbReference>
<feature type="transmembrane region" description="Helical" evidence="2">
    <location>
        <begin position="133"/>
        <end position="158"/>
    </location>
</feature>
<feature type="compositionally biased region" description="Basic residues" evidence="1">
    <location>
        <begin position="76"/>
        <end position="85"/>
    </location>
</feature>
<protein>
    <recommendedName>
        <fullName evidence="5">DUF4239 domain-containing protein</fullName>
    </recommendedName>
</protein>
<dbReference type="EMBL" id="QEIN01000318">
    <property type="protein sequence ID" value="RCV49612.1"/>
    <property type="molecule type" value="Genomic_DNA"/>
</dbReference>
<evidence type="ECO:0000256" key="1">
    <source>
        <dbReference type="SAM" id="MobiDB-lite"/>
    </source>
</evidence>
<accession>A0A368SYM0</accession>
<feature type="transmembrane region" description="Helical" evidence="2">
    <location>
        <begin position="276"/>
        <end position="296"/>
    </location>
</feature>
<keyword evidence="2" id="KW-1133">Transmembrane helix</keyword>
<evidence type="ECO:0000256" key="2">
    <source>
        <dbReference type="SAM" id="Phobius"/>
    </source>
</evidence>
<gene>
    <name evidence="3" type="ORF">DEF24_25045</name>
</gene>
<organism evidence="3 4">
    <name type="scientific">Marinitenerispora sediminis</name>
    <dbReference type="NCBI Taxonomy" id="1931232"/>
    <lineage>
        <taxon>Bacteria</taxon>
        <taxon>Bacillati</taxon>
        <taxon>Actinomycetota</taxon>
        <taxon>Actinomycetes</taxon>
        <taxon>Streptosporangiales</taxon>
        <taxon>Nocardiopsidaceae</taxon>
        <taxon>Marinitenerispora</taxon>
    </lineage>
</organism>
<feature type="transmembrane region" description="Helical" evidence="2">
    <location>
        <begin position="303"/>
        <end position="323"/>
    </location>
</feature>
<evidence type="ECO:0000313" key="4">
    <source>
        <dbReference type="Proteomes" id="UP000253318"/>
    </source>
</evidence>
<dbReference type="Pfam" id="PF14023">
    <property type="entry name" value="Bestrophin-like"/>
    <property type="match status" value="1"/>
</dbReference>
<feature type="region of interest" description="Disordered" evidence="1">
    <location>
        <begin position="64"/>
        <end position="86"/>
    </location>
</feature>
<feature type="transmembrane region" description="Helical" evidence="2">
    <location>
        <begin position="101"/>
        <end position="121"/>
    </location>
</feature>
<proteinExistence type="predicted"/>
<keyword evidence="2" id="KW-0812">Transmembrane</keyword>
<comment type="caution">
    <text evidence="3">The sequence shown here is derived from an EMBL/GenBank/DDBJ whole genome shotgun (WGS) entry which is preliminary data.</text>
</comment>
<evidence type="ECO:0008006" key="5">
    <source>
        <dbReference type="Google" id="ProtNLM"/>
    </source>
</evidence>
<dbReference type="AlphaFoldDB" id="A0A368SYM0"/>
<name>A0A368SYM0_9ACTN</name>
<dbReference type="OrthoDB" id="3427059at2"/>
<keyword evidence="2" id="KW-0472">Membrane</keyword>